<keyword evidence="2" id="KW-1185">Reference proteome</keyword>
<evidence type="ECO:0000313" key="2">
    <source>
        <dbReference type="Proteomes" id="UP000064967"/>
    </source>
</evidence>
<dbReference type="Proteomes" id="UP000064967">
    <property type="component" value="Chromosome"/>
</dbReference>
<dbReference type="STRING" id="1391654.AKJ09_03701"/>
<dbReference type="EMBL" id="CP012333">
    <property type="protein sequence ID" value="AKU97037.1"/>
    <property type="molecule type" value="Genomic_DNA"/>
</dbReference>
<evidence type="ECO:0000313" key="1">
    <source>
        <dbReference type="EMBL" id="AKU97037.1"/>
    </source>
</evidence>
<protein>
    <submittedName>
        <fullName evidence="1">Uncharacterized protein</fullName>
    </submittedName>
</protein>
<reference evidence="1 2" key="1">
    <citation type="submission" date="2015-08" db="EMBL/GenBank/DDBJ databases">
        <authorList>
            <person name="Babu N.S."/>
            <person name="Beckwith C.J."/>
            <person name="Beseler K.G."/>
            <person name="Brison A."/>
            <person name="Carone J.V."/>
            <person name="Caskin T.P."/>
            <person name="Diamond M."/>
            <person name="Durham M.E."/>
            <person name="Foxe J.M."/>
            <person name="Go M."/>
            <person name="Henderson B.A."/>
            <person name="Jones I.B."/>
            <person name="McGettigan J.A."/>
            <person name="Micheletti S.J."/>
            <person name="Nasrallah M.E."/>
            <person name="Ortiz D."/>
            <person name="Piller C.R."/>
            <person name="Privatt S.R."/>
            <person name="Schneider S.L."/>
            <person name="Sharp S."/>
            <person name="Smith T.C."/>
            <person name="Stanton J.D."/>
            <person name="Ullery H.E."/>
            <person name="Wilson R.J."/>
            <person name="Serrano M.G."/>
            <person name="Buck G."/>
            <person name="Lee V."/>
            <person name="Wang Y."/>
            <person name="Carvalho R."/>
            <person name="Voegtly L."/>
            <person name="Shi R."/>
            <person name="Duckworth R."/>
            <person name="Johnson A."/>
            <person name="Loviza R."/>
            <person name="Walstead R."/>
            <person name="Shah Z."/>
            <person name="Kiflezghi M."/>
            <person name="Wade K."/>
            <person name="Ball S.L."/>
            <person name="Bradley K.W."/>
            <person name="Asai D.J."/>
            <person name="Bowman C.A."/>
            <person name="Russell D.A."/>
            <person name="Pope W.H."/>
            <person name="Jacobs-Sera D."/>
            <person name="Hendrix R.W."/>
            <person name="Hatfull G.F."/>
        </authorList>
    </citation>
    <scope>NUCLEOTIDE SEQUENCE [LARGE SCALE GENOMIC DNA]</scope>
    <source>
        <strain evidence="1 2">DSM 27648</strain>
    </source>
</reference>
<gene>
    <name evidence="1" type="ORF">AKJ09_03701</name>
</gene>
<dbReference type="AlphaFoldDB" id="A0A0K1PU42"/>
<sequence>MSGLVQCVDCREFEDPETLYCGRCQVANCEASKVNGYRYGAAVAFGLMAMAEAIRDWPGLEACRACGRATSSQLYHLPREGVPTPPGYICIPCNETSKDFFR</sequence>
<organism evidence="1 2">
    <name type="scientific">Labilithrix luteola</name>
    <dbReference type="NCBI Taxonomy" id="1391654"/>
    <lineage>
        <taxon>Bacteria</taxon>
        <taxon>Pseudomonadati</taxon>
        <taxon>Myxococcota</taxon>
        <taxon>Polyangia</taxon>
        <taxon>Polyangiales</taxon>
        <taxon>Labilitrichaceae</taxon>
        <taxon>Labilithrix</taxon>
    </lineage>
</organism>
<dbReference type="KEGG" id="llu:AKJ09_03701"/>
<name>A0A0K1PU42_9BACT</name>
<accession>A0A0K1PU42</accession>
<proteinExistence type="predicted"/>